<evidence type="ECO:0000313" key="2">
    <source>
        <dbReference type="Proteomes" id="UP000807309"/>
    </source>
</evidence>
<reference evidence="1 2" key="1">
    <citation type="submission" date="2020-10" db="EMBL/GenBank/DDBJ databases">
        <title>Identification of Nocardia species via Next-generation sequencing and recognition of intraspecies genetic diversity.</title>
        <authorList>
            <person name="Li P."/>
            <person name="Li P."/>
            <person name="Lu B."/>
        </authorList>
    </citation>
    <scope>NUCLEOTIDE SEQUENCE [LARGE SCALE GENOMIC DNA]</scope>
    <source>
        <strain evidence="1 2">N-11</strain>
    </source>
</reference>
<organism evidence="1 2">
    <name type="scientific">Nocardia abscessus</name>
    <dbReference type="NCBI Taxonomy" id="120957"/>
    <lineage>
        <taxon>Bacteria</taxon>
        <taxon>Bacillati</taxon>
        <taxon>Actinomycetota</taxon>
        <taxon>Actinomycetes</taxon>
        <taxon>Mycobacteriales</taxon>
        <taxon>Nocardiaceae</taxon>
        <taxon>Nocardia</taxon>
    </lineage>
</organism>
<proteinExistence type="predicted"/>
<keyword evidence="2" id="KW-1185">Reference proteome</keyword>
<comment type="caution">
    <text evidence="1">The sequence shown here is derived from an EMBL/GenBank/DDBJ whole genome shotgun (WGS) entry which is preliminary data.</text>
</comment>
<evidence type="ECO:0000313" key="1">
    <source>
        <dbReference type="EMBL" id="MBF6226768.1"/>
    </source>
</evidence>
<dbReference type="EMBL" id="JADLRE010000012">
    <property type="protein sequence ID" value="MBF6226768.1"/>
    <property type="molecule type" value="Genomic_DNA"/>
</dbReference>
<name>A0ABS0CEC8_9NOCA</name>
<accession>A0ABS0CEC8</accession>
<gene>
    <name evidence="1" type="ORF">IU470_16860</name>
</gene>
<evidence type="ECO:0008006" key="3">
    <source>
        <dbReference type="Google" id="ProtNLM"/>
    </source>
</evidence>
<dbReference type="Proteomes" id="UP000807309">
    <property type="component" value="Unassembled WGS sequence"/>
</dbReference>
<sequence length="199" mass="21375">MAGDMNLRKLLAISVLTVLLPGCDLPPRTHPEIHEIPMSNHTIQELCDSTKPFFANRAGTEKLKVSPGTGGKALTDEIGGGNGCFYDKDDGSAVPFIGSVSLFRIIASGNTLSEPPPTTPYYPAKALTEDGVAVKVATRPLYEGEDLATTPRVIDLTASIDGWKGELHFYGTGDRTTRDDQLIQEGAQTLVNMIRTMKG</sequence>
<protein>
    <recommendedName>
        <fullName evidence="3">DUF3558 domain-containing protein</fullName>
    </recommendedName>
</protein>